<feature type="domain" description="Secretion system C-terminal sorting" evidence="3">
    <location>
        <begin position="800"/>
        <end position="870"/>
    </location>
</feature>
<dbReference type="EMBL" id="JAZHOU010000008">
    <property type="protein sequence ID" value="MEF3080528.1"/>
    <property type="molecule type" value="Genomic_DNA"/>
</dbReference>
<gene>
    <name evidence="4" type="ORF">V1468_16050</name>
</gene>
<keyword evidence="1 2" id="KW-0732">Signal</keyword>
<sequence length="872" mass="97062">MKRLLLFLISLSLSNFGISQSSGNFTANDLCYNTSTSCFNTENSYQIVMPYDGKIVFTGTVNGTTSSPNPVTFSIYTYIDYMTFEGNNAGQTVGVVQNETGPLIEMETSGLLAGTVVDVYIGASFSSTYASSGGYNIDYYVIPPTYNNDPEPNDNYTQAINTTENTFYEGHGSFIPDAVNNINESEDWYKLTVPVNGTLNVTINHDTVIDGYFSTSLQMLRQNNDGTVTGIGYESNDTNGLLLASVYCLKQGDVIFLKIAGNDNSYQMYWNMQEPLGYIDNEPNDLDSQALTINLNETKYGNIGYGITPDSNGYALDDDSDWYKFDVVESGDATITLNASQNFVYITEAFYEEENGTLTPIYFENSGPDDPIYNFNCIVEGTYYVMVKDYTSSPLGIPGYGSCQDCCSTYSISYTFSNPTNYSSDETEPNNDFSTAEYLPFNTNFNGQIGYRISDVVDYDDNYLIQPIYNGALEISFSEPFIGTVFFYYYEGIPFSVGNINTNTNGEVTSVSIPCAAEGETYYLALYSASCTSYQLYATNSYSGENGELEPNNTTNDSQTLGEYDNVFGQVGYGNISNLDNYDYYDIPISNSAPIEFYFDLYGDSTVELRNDFSMLTSITQDQNSGSITSLTYNNIESSSNYFLRITGNSCTDYDLYGWNQNFTAENDTEPNNSQFETTAINFNQDYEGRLSYYSSGSDTEDYYSFSLSQNDDVEFQLNAFEGLNNNASLTVYDAVNSNQVFQLNHDGTNSSRTTNTINLNAGNYYFIITGTDQTGSYDFRVTPQNTLSLNNFIDITASIFPNPAKDEIKISLNNHHEDISASIVDITGKSVNTFVINSSETQLNITSLERGLYFIVFKTDTSTITKRFIKH</sequence>
<proteinExistence type="predicted"/>
<accession>A0ABU7WAL6</accession>
<dbReference type="InterPro" id="IPR026444">
    <property type="entry name" value="Secre_tail"/>
</dbReference>
<dbReference type="NCBIfam" id="TIGR04183">
    <property type="entry name" value="Por_Secre_tail"/>
    <property type="match status" value="1"/>
</dbReference>
<name>A0ABU7WAL6_9FLAO</name>
<keyword evidence="5" id="KW-1185">Reference proteome</keyword>
<evidence type="ECO:0000259" key="3">
    <source>
        <dbReference type="Pfam" id="PF18962"/>
    </source>
</evidence>
<dbReference type="Proteomes" id="UP001356704">
    <property type="component" value="Unassembled WGS sequence"/>
</dbReference>
<dbReference type="RefSeq" id="WP_331811224.1">
    <property type="nucleotide sequence ID" value="NZ_JAZHOU010000008.1"/>
</dbReference>
<feature type="chain" id="PRO_5046276386" evidence="2">
    <location>
        <begin position="22"/>
        <end position="872"/>
    </location>
</feature>
<protein>
    <submittedName>
        <fullName evidence="4">T9SS type A sorting domain-containing protein</fullName>
    </submittedName>
</protein>
<comment type="caution">
    <text evidence="4">The sequence shown here is derived from an EMBL/GenBank/DDBJ whole genome shotgun (WGS) entry which is preliminary data.</text>
</comment>
<dbReference type="Pfam" id="PF18962">
    <property type="entry name" value="Por_Secre_tail"/>
    <property type="match status" value="1"/>
</dbReference>
<dbReference type="Gene3D" id="2.60.120.380">
    <property type="match status" value="4"/>
</dbReference>
<dbReference type="SUPFAM" id="SSF89260">
    <property type="entry name" value="Collagen-binding domain"/>
    <property type="match status" value="2"/>
</dbReference>
<evidence type="ECO:0000256" key="2">
    <source>
        <dbReference type="SAM" id="SignalP"/>
    </source>
</evidence>
<feature type="signal peptide" evidence="2">
    <location>
        <begin position="1"/>
        <end position="21"/>
    </location>
</feature>
<evidence type="ECO:0000313" key="4">
    <source>
        <dbReference type="EMBL" id="MEF3080528.1"/>
    </source>
</evidence>
<reference evidence="4 5" key="1">
    <citation type="submission" date="2024-02" db="EMBL/GenBank/DDBJ databases">
        <title>Winogradskyella poriferorum JCM 12885.</title>
        <authorList>
            <person name="Zhang D.-F."/>
            <person name="Fu Z.-Y."/>
        </authorList>
    </citation>
    <scope>NUCLEOTIDE SEQUENCE [LARGE SCALE GENOMIC DNA]</scope>
    <source>
        <strain evidence="4 5">JCM 12885</strain>
    </source>
</reference>
<evidence type="ECO:0000256" key="1">
    <source>
        <dbReference type="ARBA" id="ARBA00022729"/>
    </source>
</evidence>
<evidence type="ECO:0000313" key="5">
    <source>
        <dbReference type="Proteomes" id="UP001356704"/>
    </source>
</evidence>
<organism evidence="4 5">
    <name type="scientific">Winogradskyella poriferorum</name>
    <dbReference type="NCBI Taxonomy" id="307627"/>
    <lineage>
        <taxon>Bacteria</taxon>
        <taxon>Pseudomonadati</taxon>
        <taxon>Bacteroidota</taxon>
        <taxon>Flavobacteriia</taxon>
        <taxon>Flavobacteriales</taxon>
        <taxon>Flavobacteriaceae</taxon>
        <taxon>Winogradskyella</taxon>
    </lineage>
</organism>